<dbReference type="AlphaFoldDB" id="A0A8I3VXK3"/>
<protein>
    <submittedName>
        <fullName evidence="1">Uncharacterized protein</fullName>
    </submittedName>
</protein>
<reference evidence="1 2" key="1">
    <citation type="submission" date="2009-03" db="EMBL/GenBank/DDBJ databases">
        <authorList>
            <person name="Warren W."/>
            <person name="Ye L."/>
            <person name="Minx P."/>
            <person name="Worley K."/>
            <person name="Gibbs R."/>
            <person name="Wilson R.K."/>
        </authorList>
    </citation>
    <scope>NUCLEOTIDE SEQUENCE [LARGE SCALE GENOMIC DNA]</scope>
</reference>
<evidence type="ECO:0000313" key="2">
    <source>
        <dbReference type="Proteomes" id="UP000008225"/>
    </source>
</evidence>
<name>A0A8I3VXK3_CALJA</name>
<dbReference type="PANTHER" id="PTHR46254">
    <property type="entry name" value="PROTEIN GVQW1-RELATED"/>
    <property type="match status" value="1"/>
</dbReference>
<reference evidence="1" key="2">
    <citation type="submission" date="2025-08" db="UniProtKB">
        <authorList>
            <consortium name="Ensembl"/>
        </authorList>
    </citation>
    <scope>IDENTIFICATION</scope>
</reference>
<proteinExistence type="predicted"/>
<accession>A0A8I3VXK3</accession>
<organism evidence="1 2">
    <name type="scientific">Callithrix jacchus</name>
    <name type="common">White-tufted-ear marmoset</name>
    <name type="synonym">Simia Jacchus</name>
    <dbReference type="NCBI Taxonomy" id="9483"/>
    <lineage>
        <taxon>Eukaryota</taxon>
        <taxon>Metazoa</taxon>
        <taxon>Chordata</taxon>
        <taxon>Craniata</taxon>
        <taxon>Vertebrata</taxon>
        <taxon>Euteleostomi</taxon>
        <taxon>Mammalia</taxon>
        <taxon>Eutheria</taxon>
        <taxon>Euarchontoglires</taxon>
        <taxon>Primates</taxon>
        <taxon>Haplorrhini</taxon>
        <taxon>Platyrrhini</taxon>
        <taxon>Cebidae</taxon>
        <taxon>Callitrichinae</taxon>
        <taxon>Callithrix</taxon>
        <taxon>Callithrix</taxon>
    </lineage>
</organism>
<sequence>MFYDVSLLQLSIAGVQWHNLSSPQPLPPRFKQFSCLSLPSSWYYRYVRPCPAIFFVFLVEMGFHHMVQDSLEILTL</sequence>
<dbReference type="GeneTree" id="ENSGT00940000164709"/>
<reference evidence="1" key="3">
    <citation type="submission" date="2025-09" db="UniProtKB">
        <authorList>
            <consortium name="Ensembl"/>
        </authorList>
    </citation>
    <scope>IDENTIFICATION</scope>
</reference>
<evidence type="ECO:0000313" key="1">
    <source>
        <dbReference type="Ensembl" id="ENSCJAP00000080934.1"/>
    </source>
</evidence>
<keyword evidence="2" id="KW-1185">Reference proteome</keyword>
<dbReference type="Proteomes" id="UP000008225">
    <property type="component" value="Chromosome 13"/>
</dbReference>
<dbReference type="Ensembl" id="ENSCJAT00000119117.1">
    <property type="protein sequence ID" value="ENSCJAP00000080934.1"/>
    <property type="gene ID" value="ENSCJAG00000058738.2"/>
</dbReference>